<protein>
    <recommendedName>
        <fullName evidence="3">Pectate lyase</fullName>
    </recommendedName>
</protein>
<evidence type="ECO:0000313" key="2">
    <source>
        <dbReference type="Proteomes" id="UP001597180"/>
    </source>
</evidence>
<keyword evidence="2" id="KW-1185">Reference proteome</keyword>
<accession>A0ABW3URX2</accession>
<sequence length="654" mass="72371">MQNDVTVWQEEASVELIHESMDIRIGYPSILAPGDRYPEVAITAAEQGNVRVTITHLQSGELVLSAEVRDVAAKVRTMVGFQEVCGRQGGYKIDVELSPAGGASRTDAFYFTVVEKLPARSSRATYIDEAGAMIYLPDYRGNRLPDFSGVGYRGGGKAIPEVPVQVTLSPVPGDNTSHIQEAIDRVSRLPLDANGHRGAILLTKGIYEIASSLEIRASGVVLRGEGQGDFRKLWHDPDQCSSLEQLKERLEGQDATILITTGSERRRIIKIYGSEEAFRERIGDSSEITDSYVPVGANTFRVEDANGFSVGDAVIVQRSGNSAWIHEIGMDRIPPRSDGSRITQWSPFELEFEHVITAIQGNQITVDSSLMNAIEDRWGGGRIYKFNDQARISEVGVENLRGIAFWLPNGDGVDDTRHANEFIDLDYCRNGWVRNVTAEHFNSTNGAFRTGRGSKWITIQDSSSLIADKKFYSGKGYDPTGRTFYETNIYVGRYGFYLIGQSGLVLRCFALNNRHGFTLGSRVIGPNVFLDCEGEQPLTWSEPHHRWSVGGLYDNVHDMISLMNRLNMGSGHGWAGANYVAWNTEGTLVTHQPPTAQNWAIGHVGKKDPGGNRGPDGFWDSHGEHVEPRSLYLQQLKDRMGASALQHIGYRTQD</sequence>
<dbReference type="Proteomes" id="UP001597180">
    <property type="component" value="Unassembled WGS sequence"/>
</dbReference>
<organism evidence="1 2">
    <name type="scientific">Paenibacillus vulneris</name>
    <dbReference type="NCBI Taxonomy" id="1133364"/>
    <lineage>
        <taxon>Bacteria</taxon>
        <taxon>Bacillati</taxon>
        <taxon>Bacillota</taxon>
        <taxon>Bacilli</taxon>
        <taxon>Bacillales</taxon>
        <taxon>Paenibacillaceae</taxon>
        <taxon>Paenibacillus</taxon>
    </lineage>
</organism>
<dbReference type="Gene3D" id="2.160.20.10">
    <property type="entry name" value="Single-stranded right-handed beta-helix, Pectin lyase-like"/>
    <property type="match status" value="1"/>
</dbReference>
<gene>
    <name evidence="1" type="ORF">ACFQ4B_26480</name>
</gene>
<evidence type="ECO:0000313" key="1">
    <source>
        <dbReference type="EMBL" id="MFD1223673.1"/>
    </source>
</evidence>
<dbReference type="EMBL" id="JBHTLU010000036">
    <property type="protein sequence ID" value="MFD1223673.1"/>
    <property type="molecule type" value="Genomic_DNA"/>
</dbReference>
<dbReference type="InterPro" id="IPR011050">
    <property type="entry name" value="Pectin_lyase_fold/virulence"/>
</dbReference>
<evidence type="ECO:0008006" key="3">
    <source>
        <dbReference type="Google" id="ProtNLM"/>
    </source>
</evidence>
<name>A0ABW3URX2_9BACL</name>
<comment type="caution">
    <text evidence="1">The sequence shown here is derived from an EMBL/GenBank/DDBJ whole genome shotgun (WGS) entry which is preliminary data.</text>
</comment>
<dbReference type="InterPro" id="IPR012334">
    <property type="entry name" value="Pectin_lyas_fold"/>
</dbReference>
<reference evidence="2" key="1">
    <citation type="journal article" date="2019" name="Int. J. Syst. Evol. Microbiol.">
        <title>The Global Catalogue of Microorganisms (GCM) 10K type strain sequencing project: providing services to taxonomists for standard genome sequencing and annotation.</title>
        <authorList>
            <consortium name="The Broad Institute Genomics Platform"/>
            <consortium name="The Broad Institute Genome Sequencing Center for Infectious Disease"/>
            <person name="Wu L."/>
            <person name="Ma J."/>
        </authorList>
    </citation>
    <scope>NUCLEOTIDE SEQUENCE [LARGE SCALE GENOMIC DNA]</scope>
    <source>
        <strain evidence="2">CCUG 53270</strain>
    </source>
</reference>
<dbReference type="SUPFAM" id="SSF51126">
    <property type="entry name" value="Pectin lyase-like"/>
    <property type="match status" value="1"/>
</dbReference>
<dbReference type="RefSeq" id="WP_345587887.1">
    <property type="nucleotide sequence ID" value="NZ_BAABJG010000014.1"/>
</dbReference>
<proteinExistence type="predicted"/>